<dbReference type="SUPFAM" id="SSF47336">
    <property type="entry name" value="ACP-like"/>
    <property type="match status" value="1"/>
</dbReference>
<evidence type="ECO:0000259" key="1">
    <source>
        <dbReference type="PROSITE" id="PS50075"/>
    </source>
</evidence>
<sequence>MTTEFDVAEETAVSRWDAVLPGIRAEALDCLQSTVAVLADAAYGSGAHLALGSRWRFPTLDDSGEFAVQPSVAERIDQARDVLGMRVEPVGVALDSAHLRDEAETGPIYIVSEAYDLSWLPYARATKRYREMPHSFLLERTGREYSVVDAYYADTEWGRARPTVVRMTGAEVDSAIGGTGLAVRMTTTTKSAPIDPRTAMADNAVVARRAEPAIDAYLARARASLTRPEGIERLVLDVWHLCRERLLYGLWLGDHEAAPLVLAATQAWQQLASQSYLASRRAHRGTPPHPALIDDMGAQLYADTELMTALGASALPIPQAAGSNLEDVIRSVIAEVVGLTDRELAELTAGSPLRLLPGFDSFRLVSVVDLVEERTGAVPASDASAADLADVAGLVRLFSRGTAPVSR</sequence>
<dbReference type="Proteomes" id="UP001183176">
    <property type="component" value="Unassembled WGS sequence"/>
</dbReference>
<dbReference type="InterPro" id="IPR036736">
    <property type="entry name" value="ACP-like_sf"/>
</dbReference>
<feature type="domain" description="Carrier" evidence="1">
    <location>
        <begin position="323"/>
        <end position="402"/>
    </location>
</feature>
<dbReference type="PROSITE" id="PS50075">
    <property type="entry name" value="CARRIER"/>
    <property type="match status" value="1"/>
</dbReference>
<organism evidence="2 3">
    <name type="scientific">Jatrophihabitans lederbergiae</name>
    <dbReference type="NCBI Taxonomy" id="3075547"/>
    <lineage>
        <taxon>Bacteria</taxon>
        <taxon>Bacillati</taxon>
        <taxon>Actinomycetota</taxon>
        <taxon>Actinomycetes</taxon>
        <taxon>Jatrophihabitantales</taxon>
        <taxon>Jatrophihabitantaceae</taxon>
        <taxon>Jatrophihabitans</taxon>
    </lineage>
</organism>
<dbReference type="EMBL" id="JAVREH010000039">
    <property type="protein sequence ID" value="MDT0263448.1"/>
    <property type="molecule type" value="Genomic_DNA"/>
</dbReference>
<accession>A0ABU2JEL7</accession>
<comment type="caution">
    <text evidence="2">The sequence shown here is derived from an EMBL/GenBank/DDBJ whole genome shotgun (WGS) entry which is preliminary data.</text>
</comment>
<gene>
    <name evidence="2" type="ORF">RM423_18860</name>
</gene>
<evidence type="ECO:0000313" key="3">
    <source>
        <dbReference type="Proteomes" id="UP001183176"/>
    </source>
</evidence>
<keyword evidence="3" id="KW-1185">Reference proteome</keyword>
<dbReference type="InterPro" id="IPR009081">
    <property type="entry name" value="PP-bd_ACP"/>
</dbReference>
<name>A0ABU2JEL7_9ACTN</name>
<evidence type="ECO:0000313" key="2">
    <source>
        <dbReference type="EMBL" id="MDT0263448.1"/>
    </source>
</evidence>
<reference evidence="3" key="1">
    <citation type="submission" date="2023-07" db="EMBL/GenBank/DDBJ databases">
        <title>30 novel species of actinomycetes from the DSMZ collection.</title>
        <authorList>
            <person name="Nouioui I."/>
        </authorList>
    </citation>
    <scope>NUCLEOTIDE SEQUENCE [LARGE SCALE GENOMIC DNA]</scope>
    <source>
        <strain evidence="3">DSM 44399</strain>
    </source>
</reference>
<proteinExistence type="predicted"/>
<dbReference type="RefSeq" id="WP_311424595.1">
    <property type="nucleotide sequence ID" value="NZ_JAVREH010000039.1"/>
</dbReference>
<protein>
    <recommendedName>
        <fullName evidence="1">Carrier domain-containing protein</fullName>
    </recommendedName>
</protein>